<name>A0A8J3VG27_9ACTN</name>
<evidence type="ECO:0000256" key="1">
    <source>
        <dbReference type="ARBA" id="ARBA00022603"/>
    </source>
</evidence>
<dbReference type="InterPro" id="IPR041698">
    <property type="entry name" value="Methyltransf_25"/>
</dbReference>
<keyword evidence="2" id="KW-0808">Transferase</keyword>
<evidence type="ECO:0000313" key="5">
    <source>
        <dbReference type="Proteomes" id="UP000605992"/>
    </source>
</evidence>
<keyword evidence="1 4" id="KW-0489">Methyltransferase</keyword>
<dbReference type="SUPFAM" id="SSF53335">
    <property type="entry name" value="S-adenosyl-L-methionine-dependent methyltransferases"/>
    <property type="match status" value="1"/>
</dbReference>
<dbReference type="Gene3D" id="3.40.50.150">
    <property type="entry name" value="Vaccinia Virus protein VP39"/>
    <property type="match status" value="1"/>
</dbReference>
<dbReference type="RefSeq" id="WP_203948091.1">
    <property type="nucleotide sequence ID" value="NZ_BOOR01000057.1"/>
</dbReference>
<dbReference type="InterPro" id="IPR051052">
    <property type="entry name" value="Diverse_substrate_MTase"/>
</dbReference>
<dbReference type="PANTHER" id="PTHR44942:SF4">
    <property type="entry name" value="METHYLTRANSFERASE TYPE 11 DOMAIN-CONTAINING PROTEIN"/>
    <property type="match status" value="1"/>
</dbReference>
<proteinExistence type="predicted"/>
<sequence>MTSEKLYLDRVRALSFGSVVEEYDRYRPRCPAALVDDLVALRPADVLDVACGTGKVAVPLTERGLSVLGVEVDERMAGVARSHGIPVEIAPFESWEDAGRRFDLITCGSAWHWIDPLPGVAKAARLLRSGGTIVRFWTYNFVDEPFASALETVYKEHAPTASTHAHGPDKKIDGDDPFAESQEFSSVETRTYHWERTLTADEWVGLAGTFSDHQRLGPDRLAVLNQALRETIEVFGGAVHTRGEAYAIFARRA</sequence>
<organism evidence="4 5">
    <name type="scientific">Planotetraspora thailandica</name>
    <dbReference type="NCBI Taxonomy" id="487172"/>
    <lineage>
        <taxon>Bacteria</taxon>
        <taxon>Bacillati</taxon>
        <taxon>Actinomycetota</taxon>
        <taxon>Actinomycetes</taxon>
        <taxon>Streptosporangiales</taxon>
        <taxon>Streptosporangiaceae</taxon>
        <taxon>Planotetraspora</taxon>
    </lineage>
</organism>
<dbReference type="Pfam" id="PF13649">
    <property type="entry name" value="Methyltransf_25"/>
    <property type="match status" value="1"/>
</dbReference>
<keyword evidence="5" id="KW-1185">Reference proteome</keyword>
<dbReference type="PANTHER" id="PTHR44942">
    <property type="entry name" value="METHYLTRANSF_11 DOMAIN-CONTAINING PROTEIN"/>
    <property type="match status" value="1"/>
</dbReference>
<dbReference type="EMBL" id="BOOR01000057">
    <property type="protein sequence ID" value="GII57990.1"/>
    <property type="molecule type" value="Genomic_DNA"/>
</dbReference>
<dbReference type="InterPro" id="IPR029063">
    <property type="entry name" value="SAM-dependent_MTases_sf"/>
</dbReference>
<dbReference type="CDD" id="cd02440">
    <property type="entry name" value="AdoMet_MTases"/>
    <property type="match status" value="1"/>
</dbReference>
<evidence type="ECO:0000259" key="3">
    <source>
        <dbReference type="Pfam" id="PF13649"/>
    </source>
</evidence>
<comment type="caution">
    <text evidence="4">The sequence shown here is derived from an EMBL/GenBank/DDBJ whole genome shotgun (WGS) entry which is preliminary data.</text>
</comment>
<accession>A0A8J3VG27</accession>
<dbReference type="GO" id="GO:0008168">
    <property type="term" value="F:methyltransferase activity"/>
    <property type="evidence" value="ECO:0007669"/>
    <property type="project" value="UniProtKB-KW"/>
</dbReference>
<dbReference type="GO" id="GO:0032259">
    <property type="term" value="P:methylation"/>
    <property type="evidence" value="ECO:0007669"/>
    <property type="project" value="UniProtKB-KW"/>
</dbReference>
<gene>
    <name evidence="4" type="ORF">Pth03_63790</name>
</gene>
<evidence type="ECO:0000256" key="2">
    <source>
        <dbReference type="ARBA" id="ARBA00022679"/>
    </source>
</evidence>
<reference evidence="4" key="1">
    <citation type="submission" date="2021-01" db="EMBL/GenBank/DDBJ databases">
        <title>Whole genome shotgun sequence of Planotetraspora thailandica NBRC 104271.</title>
        <authorList>
            <person name="Komaki H."/>
            <person name="Tamura T."/>
        </authorList>
    </citation>
    <scope>NUCLEOTIDE SEQUENCE</scope>
    <source>
        <strain evidence="4">NBRC 104271</strain>
    </source>
</reference>
<dbReference type="AlphaFoldDB" id="A0A8J3VG27"/>
<evidence type="ECO:0000313" key="4">
    <source>
        <dbReference type="EMBL" id="GII57990.1"/>
    </source>
</evidence>
<feature type="domain" description="Methyltransferase" evidence="3">
    <location>
        <begin position="46"/>
        <end position="131"/>
    </location>
</feature>
<dbReference type="Proteomes" id="UP000605992">
    <property type="component" value="Unassembled WGS sequence"/>
</dbReference>
<protein>
    <submittedName>
        <fullName evidence="4">Methyltransferase type 11</fullName>
    </submittedName>
</protein>